<protein>
    <submittedName>
        <fullName evidence="3">Uncharacterized protein</fullName>
    </submittedName>
</protein>
<name>A0A229R6Z1_9PSEU</name>
<keyword evidence="2" id="KW-1133">Transmembrane helix</keyword>
<evidence type="ECO:0000313" key="3">
    <source>
        <dbReference type="EMBL" id="OXM42433.1"/>
    </source>
</evidence>
<keyword evidence="4" id="KW-1185">Reference proteome</keyword>
<proteinExistence type="predicted"/>
<keyword evidence="2" id="KW-0472">Membrane</keyword>
<feature type="compositionally biased region" description="Pro residues" evidence="1">
    <location>
        <begin position="33"/>
        <end position="47"/>
    </location>
</feature>
<comment type="caution">
    <text evidence="3">The sequence shown here is derived from an EMBL/GenBank/DDBJ whole genome shotgun (WGS) entry which is preliminary data.</text>
</comment>
<evidence type="ECO:0000256" key="1">
    <source>
        <dbReference type="SAM" id="MobiDB-lite"/>
    </source>
</evidence>
<accession>A0A229R6Z1</accession>
<dbReference type="EMBL" id="NMQT01000315">
    <property type="protein sequence ID" value="OXM42433.1"/>
    <property type="molecule type" value="Genomic_DNA"/>
</dbReference>
<dbReference type="AlphaFoldDB" id="A0A229R6Z1"/>
<evidence type="ECO:0000313" key="4">
    <source>
        <dbReference type="Proteomes" id="UP000215223"/>
    </source>
</evidence>
<dbReference type="Proteomes" id="UP000215223">
    <property type="component" value="Unassembled WGS sequence"/>
</dbReference>
<keyword evidence="2" id="KW-0812">Transmembrane</keyword>
<organism evidence="3 4">
    <name type="scientific">Amycolatopsis thailandensis</name>
    <dbReference type="NCBI Taxonomy" id="589330"/>
    <lineage>
        <taxon>Bacteria</taxon>
        <taxon>Bacillati</taxon>
        <taxon>Actinomycetota</taxon>
        <taxon>Actinomycetes</taxon>
        <taxon>Pseudonocardiales</taxon>
        <taxon>Pseudonocardiaceae</taxon>
        <taxon>Amycolatopsis</taxon>
    </lineage>
</organism>
<feature type="region of interest" description="Disordered" evidence="1">
    <location>
        <begin position="33"/>
        <end position="57"/>
    </location>
</feature>
<sequence>MGIIQLVVILAVLVGLGFGIYFLIKTLNKPKPPYPPQYPQQPYPPQYPQGQYPQQQY</sequence>
<feature type="compositionally biased region" description="Low complexity" evidence="1">
    <location>
        <begin position="48"/>
        <end position="57"/>
    </location>
</feature>
<evidence type="ECO:0000256" key="2">
    <source>
        <dbReference type="SAM" id="Phobius"/>
    </source>
</evidence>
<reference evidence="3 4" key="1">
    <citation type="submission" date="2017-07" db="EMBL/GenBank/DDBJ databases">
        <title>Amycolatopsis thailandensis Genome sequencing and assembly.</title>
        <authorList>
            <person name="Kaur N."/>
            <person name="Mayilraj S."/>
        </authorList>
    </citation>
    <scope>NUCLEOTIDE SEQUENCE [LARGE SCALE GENOMIC DNA]</scope>
    <source>
        <strain evidence="3 4">JCM 16380</strain>
    </source>
</reference>
<feature type="transmembrane region" description="Helical" evidence="2">
    <location>
        <begin position="6"/>
        <end position="24"/>
    </location>
</feature>
<gene>
    <name evidence="3" type="ORF">CFP71_42555</name>
</gene>
<feature type="non-terminal residue" evidence="3">
    <location>
        <position position="57"/>
    </location>
</feature>